<dbReference type="PANTHER" id="PTHR43550:SF3">
    <property type="entry name" value="3-KETODIHYDROSPHINGOSINE REDUCTASE"/>
    <property type="match status" value="1"/>
</dbReference>
<dbReference type="PRINTS" id="PR00080">
    <property type="entry name" value="SDRFAMILY"/>
</dbReference>
<feature type="domain" description="Ketoreductase" evidence="11">
    <location>
        <begin position="8"/>
        <end position="187"/>
    </location>
</feature>
<sequence length="277" mass="30523">MNTAVRGQHVIITGGSSGIGLATASLLHREGATVSLMARDAERLRRSILEAGLVASAFAVDVTDRAALRQAFHQAQERHGACDVLVTCAGYAEPGYVQDIAEDVFVYTMDVDYFGTVWAVRAVLPEMVERGRGVIVGVCSVAGFLGVYGYTAYAPAKFAVRGFIDALRMEMKDKGVHVACVYPADVRTPQLDHENRTKPAETAALSGTIEPIEPERVARAILRGINRRSDEIFSDRASPFLARFSQVVPGFYRRLCHYRLARYRRRGSATPRRERCQ</sequence>
<keyword evidence="4" id="KW-0256">Endoplasmic reticulum</keyword>
<keyword evidence="6" id="KW-0746">Sphingolipid metabolism</keyword>
<evidence type="ECO:0000256" key="3">
    <source>
        <dbReference type="ARBA" id="ARBA00004991"/>
    </source>
</evidence>
<evidence type="ECO:0000256" key="9">
    <source>
        <dbReference type="ARBA" id="ARBA00026112"/>
    </source>
</evidence>
<gene>
    <name evidence="12" type="ORF">M1L60_46225</name>
</gene>
<dbReference type="Proteomes" id="UP001523369">
    <property type="component" value="Unassembled WGS sequence"/>
</dbReference>
<dbReference type="PRINTS" id="PR00081">
    <property type="entry name" value="GDHRDH"/>
</dbReference>
<evidence type="ECO:0000256" key="2">
    <source>
        <dbReference type="ARBA" id="ARBA00004760"/>
    </source>
</evidence>
<comment type="subcellular location">
    <subcellularLocation>
        <location evidence="1">Endoplasmic reticulum</location>
    </subcellularLocation>
</comment>
<dbReference type="Gene3D" id="3.40.50.720">
    <property type="entry name" value="NAD(P)-binding Rossmann-like Domain"/>
    <property type="match status" value="1"/>
</dbReference>
<evidence type="ECO:0000313" key="12">
    <source>
        <dbReference type="EMBL" id="MCO8277995.1"/>
    </source>
</evidence>
<dbReference type="Pfam" id="PF00106">
    <property type="entry name" value="adh_short"/>
    <property type="match status" value="1"/>
</dbReference>
<organism evidence="12 13">
    <name type="scientific">Paractinoplanes aksuensis</name>
    <dbReference type="NCBI Taxonomy" id="2939490"/>
    <lineage>
        <taxon>Bacteria</taxon>
        <taxon>Bacillati</taxon>
        <taxon>Actinomycetota</taxon>
        <taxon>Actinomycetes</taxon>
        <taxon>Micromonosporales</taxon>
        <taxon>Micromonosporaceae</taxon>
        <taxon>Paractinoplanes</taxon>
    </lineage>
</organism>
<evidence type="ECO:0000256" key="10">
    <source>
        <dbReference type="RuleBase" id="RU000363"/>
    </source>
</evidence>
<evidence type="ECO:0000256" key="1">
    <source>
        <dbReference type="ARBA" id="ARBA00004240"/>
    </source>
</evidence>
<comment type="similarity">
    <text evidence="10">Belongs to the short-chain dehydrogenases/reductases (SDR) family.</text>
</comment>
<dbReference type="InterPro" id="IPR057326">
    <property type="entry name" value="KR_dom"/>
</dbReference>
<name>A0ABT1E4S2_9ACTN</name>
<evidence type="ECO:0000256" key="6">
    <source>
        <dbReference type="ARBA" id="ARBA00022919"/>
    </source>
</evidence>
<proteinExistence type="inferred from homology"/>
<dbReference type="SMART" id="SM00822">
    <property type="entry name" value="PKS_KR"/>
    <property type="match status" value="1"/>
</dbReference>
<dbReference type="InterPro" id="IPR002347">
    <property type="entry name" value="SDR_fam"/>
</dbReference>
<evidence type="ECO:0000256" key="7">
    <source>
        <dbReference type="ARBA" id="ARBA00023002"/>
    </source>
</evidence>
<evidence type="ECO:0000256" key="5">
    <source>
        <dbReference type="ARBA" id="ARBA00022857"/>
    </source>
</evidence>
<dbReference type="InterPro" id="IPR045022">
    <property type="entry name" value="KDSR-like"/>
</dbReference>
<dbReference type="SUPFAM" id="SSF51735">
    <property type="entry name" value="NAD(P)-binding Rossmann-fold domains"/>
    <property type="match status" value="1"/>
</dbReference>
<dbReference type="EMBL" id="JAMYJR010000074">
    <property type="protein sequence ID" value="MCO8277995.1"/>
    <property type="molecule type" value="Genomic_DNA"/>
</dbReference>
<keyword evidence="7" id="KW-0560">Oxidoreductase</keyword>
<protein>
    <recommendedName>
        <fullName evidence="9">3-dehydrosphinganine reductase</fullName>
        <ecNumber evidence="9">1.1.1.102</ecNumber>
    </recommendedName>
</protein>
<dbReference type="EC" id="1.1.1.102" evidence="9"/>
<dbReference type="CDD" id="cd08939">
    <property type="entry name" value="KDSR-like_SDR_c"/>
    <property type="match status" value="1"/>
</dbReference>
<comment type="pathway">
    <text evidence="3">Sphingolipid metabolism.</text>
</comment>
<comment type="pathway">
    <text evidence="2">Lipid metabolism; sphingolipid metabolism.</text>
</comment>
<reference evidence="12 13" key="1">
    <citation type="submission" date="2022-06" db="EMBL/GenBank/DDBJ databases">
        <title>New Species of the Genus Actinoplanes, ActinopZanes ferrugineus.</title>
        <authorList>
            <person name="Ding P."/>
        </authorList>
    </citation>
    <scope>NUCLEOTIDE SEQUENCE [LARGE SCALE GENOMIC DNA]</scope>
    <source>
        <strain evidence="12 13">TRM88003</strain>
    </source>
</reference>
<evidence type="ECO:0000259" key="11">
    <source>
        <dbReference type="SMART" id="SM00822"/>
    </source>
</evidence>
<evidence type="ECO:0000256" key="8">
    <source>
        <dbReference type="ARBA" id="ARBA00023098"/>
    </source>
</evidence>
<dbReference type="InterPro" id="IPR036291">
    <property type="entry name" value="NAD(P)-bd_dom_sf"/>
</dbReference>
<keyword evidence="8" id="KW-0443">Lipid metabolism</keyword>
<evidence type="ECO:0000313" key="13">
    <source>
        <dbReference type="Proteomes" id="UP001523369"/>
    </source>
</evidence>
<accession>A0ABT1E4S2</accession>
<keyword evidence="5" id="KW-0521">NADP</keyword>
<evidence type="ECO:0000256" key="4">
    <source>
        <dbReference type="ARBA" id="ARBA00022824"/>
    </source>
</evidence>
<dbReference type="PANTHER" id="PTHR43550">
    <property type="entry name" value="3-KETODIHYDROSPHINGOSINE REDUCTASE"/>
    <property type="match status" value="1"/>
</dbReference>
<dbReference type="RefSeq" id="WP_253243997.1">
    <property type="nucleotide sequence ID" value="NZ_JAMYJR010000074.1"/>
</dbReference>
<comment type="caution">
    <text evidence="12">The sequence shown here is derived from an EMBL/GenBank/DDBJ whole genome shotgun (WGS) entry which is preliminary data.</text>
</comment>
<keyword evidence="13" id="KW-1185">Reference proteome</keyword>